<dbReference type="EMBL" id="CP030118">
    <property type="protein sequence ID" value="QDL07620.1"/>
    <property type="molecule type" value="Genomic_DNA"/>
</dbReference>
<organism evidence="1 2">
    <name type="scientific">Brasilonema sennae CENA114</name>
    <dbReference type="NCBI Taxonomy" id="415709"/>
    <lineage>
        <taxon>Bacteria</taxon>
        <taxon>Bacillati</taxon>
        <taxon>Cyanobacteriota</taxon>
        <taxon>Cyanophyceae</taxon>
        <taxon>Nostocales</taxon>
        <taxon>Scytonemataceae</taxon>
        <taxon>Brasilonema</taxon>
        <taxon>Bromeliae group (in: Brasilonema)</taxon>
    </lineage>
</organism>
<sequence>MIKQNCGAWLSGLTFIGLSPLVIVAGQIRASAACPVPDSISDQATVIASFLNSECTKQTLTQETTYYRYYNNDNTYKFGRYLTSNFYDSSNGKTTLDVIQELALAQYFGPPPNLAQLRETVTLPAGLDVYIGIAGPQPPNVCYPGGATQAFIENTRTPGVSFVFDGNVPDGSSLSANCYSATGAKPIPEPSPLFGIGVLATIGLAAAFNRTLIESKTKQIANSY</sequence>
<dbReference type="AlphaFoldDB" id="A0A856MBC3"/>
<proteinExistence type="predicted"/>
<reference evidence="1 2" key="1">
    <citation type="submission" date="2018-06" db="EMBL/GenBank/DDBJ databases">
        <title>Comparative genomics of Brasilonema spp. strains.</title>
        <authorList>
            <person name="Alvarenga D.O."/>
            <person name="Fiore M.F."/>
            <person name="Varani A.M."/>
        </authorList>
    </citation>
    <scope>NUCLEOTIDE SEQUENCE [LARGE SCALE GENOMIC DNA]</scope>
    <source>
        <strain evidence="1 2">CENA114</strain>
    </source>
</reference>
<gene>
    <name evidence="1" type="ORF">DP114_06665</name>
</gene>
<protein>
    <submittedName>
        <fullName evidence="1">Uncharacterized protein</fullName>
    </submittedName>
</protein>
<name>A0A856MBC3_9CYAN</name>
<dbReference type="RefSeq" id="WP_171975736.1">
    <property type="nucleotide sequence ID" value="NZ_CAWOXK010000001.1"/>
</dbReference>
<evidence type="ECO:0000313" key="1">
    <source>
        <dbReference type="EMBL" id="QDL07620.1"/>
    </source>
</evidence>
<evidence type="ECO:0000313" key="2">
    <source>
        <dbReference type="Proteomes" id="UP000503129"/>
    </source>
</evidence>
<dbReference type="Proteomes" id="UP000503129">
    <property type="component" value="Chromosome"/>
</dbReference>
<keyword evidence="2" id="KW-1185">Reference proteome</keyword>
<dbReference type="KEGG" id="bsen:DP114_06665"/>
<accession>A0A856MBC3</accession>